<dbReference type="EMBL" id="DXBP01000046">
    <property type="protein sequence ID" value="HIZ42306.1"/>
    <property type="molecule type" value="Genomic_DNA"/>
</dbReference>
<proteinExistence type="predicted"/>
<evidence type="ECO:0000256" key="5">
    <source>
        <dbReference type="ARBA" id="ARBA00022777"/>
    </source>
</evidence>
<evidence type="ECO:0000259" key="9">
    <source>
        <dbReference type="PROSITE" id="PS50112"/>
    </source>
</evidence>
<dbReference type="PRINTS" id="PR00344">
    <property type="entry name" value="BCTRLSENSOR"/>
</dbReference>
<gene>
    <name evidence="10" type="ORF">H9811_07065</name>
</gene>
<dbReference type="Proteomes" id="UP000824048">
    <property type="component" value="Unassembled WGS sequence"/>
</dbReference>
<keyword evidence="6" id="KW-0902">Two-component regulatory system</keyword>
<feature type="domain" description="PAS" evidence="9">
    <location>
        <begin position="225"/>
        <end position="273"/>
    </location>
</feature>
<feature type="domain" description="Histidine kinase" evidence="8">
    <location>
        <begin position="343"/>
        <end position="538"/>
    </location>
</feature>
<dbReference type="InterPro" id="IPR005467">
    <property type="entry name" value="His_kinase_dom"/>
</dbReference>
<dbReference type="Gene3D" id="3.30.565.10">
    <property type="entry name" value="Histidine kinase-like ATPase, C-terminal domain"/>
    <property type="match status" value="1"/>
</dbReference>
<name>A0A9D2JA70_9FIRM</name>
<accession>A0A9D2JA70</accession>
<evidence type="ECO:0000256" key="1">
    <source>
        <dbReference type="ARBA" id="ARBA00000085"/>
    </source>
</evidence>
<dbReference type="CDD" id="cd00130">
    <property type="entry name" value="PAS"/>
    <property type="match status" value="1"/>
</dbReference>
<evidence type="ECO:0000256" key="2">
    <source>
        <dbReference type="ARBA" id="ARBA00012438"/>
    </source>
</evidence>
<dbReference type="CDD" id="cd00075">
    <property type="entry name" value="HATPase"/>
    <property type="match status" value="1"/>
</dbReference>
<dbReference type="InterPro" id="IPR016120">
    <property type="entry name" value="Sig_transdc_His_kin_SpoOB"/>
</dbReference>
<dbReference type="SUPFAM" id="SSF55785">
    <property type="entry name" value="PYP-like sensor domain (PAS domain)"/>
    <property type="match status" value="1"/>
</dbReference>
<dbReference type="PANTHER" id="PTHR43547">
    <property type="entry name" value="TWO-COMPONENT HISTIDINE KINASE"/>
    <property type="match status" value="1"/>
</dbReference>
<protein>
    <recommendedName>
        <fullName evidence="2">histidine kinase</fullName>
        <ecNumber evidence="2">2.7.13.3</ecNumber>
    </recommendedName>
</protein>
<dbReference type="InterPro" id="IPR013767">
    <property type="entry name" value="PAS_fold"/>
</dbReference>
<dbReference type="InterPro" id="IPR003594">
    <property type="entry name" value="HATPase_dom"/>
</dbReference>
<dbReference type="SMART" id="SM00387">
    <property type="entry name" value="HATPase_c"/>
    <property type="match status" value="1"/>
</dbReference>
<dbReference type="PANTHER" id="PTHR43547:SF10">
    <property type="entry name" value="SENSOR HISTIDINE KINASE DCUS"/>
    <property type="match status" value="1"/>
</dbReference>
<dbReference type="Pfam" id="PF02518">
    <property type="entry name" value="HATPase_c"/>
    <property type="match status" value="1"/>
</dbReference>
<dbReference type="PROSITE" id="PS50112">
    <property type="entry name" value="PAS"/>
    <property type="match status" value="1"/>
</dbReference>
<dbReference type="SUPFAM" id="SSF55874">
    <property type="entry name" value="ATPase domain of HSP90 chaperone/DNA topoisomerase II/histidine kinase"/>
    <property type="match status" value="1"/>
</dbReference>
<keyword evidence="7" id="KW-0812">Transmembrane</keyword>
<reference evidence="10" key="1">
    <citation type="journal article" date="2021" name="PeerJ">
        <title>Extensive microbial diversity within the chicken gut microbiome revealed by metagenomics and culture.</title>
        <authorList>
            <person name="Gilroy R."/>
            <person name="Ravi A."/>
            <person name="Getino M."/>
            <person name="Pursley I."/>
            <person name="Horton D.L."/>
            <person name="Alikhan N.F."/>
            <person name="Baker D."/>
            <person name="Gharbi K."/>
            <person name="Hall N."/>
            <person name="Watson M."/>
            <person name="Adriaenssens E.M."/>
            <person name="Foster-Nyarko E."/>
            <person name="Jarju S."/>
            <person name="Secka A."/>
            <person name="Antonio M."/>
            <person name="Oren A."/>
            <person name="Chaudhuri R.R."/>
            <person name="La Ragione R."/>
            <person name="Hildebrand F."/>
            <person name="Pallen M.J."/>
        </authorList>
    </citation>
    <scope>NUCLEOTIDE SEQUENCE</scope>
    <source>
        <strain evidence="10">ChiSxjej1B13-11774</strain>
    </source>
</reference>
<evidence type="ECO:0000259" key="8">
    <source>
        <dbReference type="PROSITE" id="PS50109"/>
    </source>
</evidence>
<dbReference type="Gene3D" id="1.10.287.130">
    <property type="match status" value="1"/>
</dbReference>
<evidence type="ECO:0000256" key="7">
    <source>
        <dbReference type="SAM" id="Phobius"/>
    </source>
</evidence>
<evidence type="ECO:0000313" key="10">
    <source>
        <dbReference type="EMBL" id="HIZ42306.1"/>
    </source>
</evidence>
<comment type="caution">
    <text evidence="10">The sequence shown here is derived from an EMBL/GenBank/DDBJ whole genome shotgun (WGS) entry which is preliminary data.</text>
</comment>
<dbReference type="GO" id="GO:0000155">
    <property type="term" value="F:phosphorelay sensor kinase activity"/>
    <property type="evidence" value="ECO:0007669"/>
    <property type="project" value="InterPro"/>
</dbReference>
<dbReference type="SUPFAM" id="SSF55890">
    <property type="entry name" value="Sporulation response regulatory protein Spo0B"/>
    <property type="match status" value="1"/>
</dbReference>
<reference evidence="10" key="2">
    <citation type="submission" date="2021-04" db="EMBL/GenBank/DDBJ databases">
        <authorList>
            <person name="Gilroy R."/>
        </authorList>
    </citation>
    <scope>NUCLEOTIDE SEQUENCE</scope>
    <source>
        <strain evidence="10">ChiSxjej1B13-11774</strain>
    </source>
</reference>
<dbReference type="InterPro" id="IPR035965">
    <property type="entry name" value="PAS-like_dom_sf"/>
</dbReference>
<sequence length="542" mass="59109">MEKKSTGHTVYQQIRRVSVLGILVAMVLATGAGLSLNLMQERRIRDDTLTAAVQAVSHTLTITDGSDTTRIMEYVDRTVHGISGIDLFAVYDTDGEPLYFCDITDTEDEAAALEPLAPDLMERLAAGNGETALLDNDRAPKGADHCAYAAVHRPDGSIKGYVMAGLYISSIRTTALRTLGVYLLIGAAALGVGAFLSLRLAQRIKSDLLGYEPDAFRDLFLRRMELLDALDEGLLAIDREEHIIYINRAAAEMLSFDKSTVIGKPLSEVYPQSTIPRVIHTEQPEYNISLESLHHVRILSDRMPVRRGGQIVGAVAIFRNRTEVANLARELTGVQHIVEAMRAYTHEFMNKLHVILGLLQLGEAQQAEDYVLQLTQTRALSVGRISQSIAEPSVAALLIGKSCRAAELGVRLTLDPESRLSAATHYLPASGMITVLGNLIENAFDAFSNAPSDTLHEIGVSVRESERGLIISVDDNACGMPEEIREHIFERGSTSKGEGHGTGLFLVKSIVDTYGGEIRVESTQGVGSSFIVTFRPPRTENT</sequence>
<dbReference type="InterPro" id="IPR000014">
    <property type="entry name" value="PAS"/>
</dbReference>
<evidence type="ECO:0000313" key="11">
    <source>
        <dbReference type="Proteomes" id="UP000824048"/>
    </source>
</evidence>
<evidence type="ECO:0000256" key="4">
    <source>
        <dbReference type="ARBA" id="ARBA00022679"/>
    </source>
</evidence>
<dbReference type="InterPro" id="IPR004358">
    <property type="entry name" value="Sig_transdc_His_kin-like_C"/>
</dbReference>
<comment type="catalytic activity">
    <reaction evidence="1">
        <text>ATP + protein L-histidine = ADP + protein N-phospho-L-histidine.</text>
        <dbReference type="EC" id="2.7.13.3"/>
    </reaction>
</comment>
<keyword evidence="4" id="KW-0808">Transferase</keyword>
<keyword evidence="7" id="KW-1133">Transmembrane helix</keyword>
<organism evidence="10 11">
    <name type="scientific">Candidatus Gemmiger excrementigallinarum</name>
    <dbReference type="NCBI Taxonomy" id="2838609"/>
    <lineage>
        <taxon>Bacteria</taxon>
        <taxon>Bacillati</taxon>
        <taxon>Bacillota</taxon>
        <taxon>Clostridia</taxon>
        <taxon>Eubacteriales</taxon>
        <taxon>Gemmiger</taxon>
    </lineage>
</organism>
<keyword evidence="3" id="KW-0597">Phosphoprotein</keyword>
<dbReference type="PROSITE" id="PS50109">
    <property type="entry name" value="HIS_KIN"/>
    <property type="match status" value="1"/>
</dbReference>
<keyword evidence="7" id="KW-0472">Membrane</keyword>
<dbReference type="Gene3D" id="3.30.450.20">
    <property type="entry name" value="PAS domain"/>
    <property type="match status" value="1"/>
</dbReference>
<feature type="transmembrane region" description="Helical" evidence="7">
    <location>
        <begin position="179"/>
        <end position="198"/>
    </location>
</feature>
<dbReference type="AlphaFoldDB" id="A0A9D2JA70"/>
<dbReference type="Pfam" id="PF14689">
    <property type="entry name" value="SPOB_a"/>
    <property type="match status" value="1"/>
</dbReference>
<evidence type="ECO:0000256" key="6">
    <source>
        <dbReference type="ARBA" id="ARBA00023012"/>
    </source>
</evidence>
<dbReference type="SMART" id="SM00091">
    <property type="entry name" value="PAS"/>
    <property type="match status" value="1"/>
</dbReference>
<feature type="transmembrane region" description="Helical" evidence="7">
    <location>
        <begin position="20"/>
        <end position="39"/>
    </location>
</feature>
<dbReference type="Pfam" id="PF00989">
    <property type="entry name" value="PAS"/>
    <property type="match status" value="1"/>
</dbReference>
<dbReference type="EC" id="2.7.13.3" evidence="2"/>
<evidence type="ECO:0000256" key="3">
    <source>
        <dbReference type="ARBA" id="ARBA00022553"/>
    </source>
</evidence>
<dbReference type="GO" id="GO:0006355">
    <property type="term" value="P:regulation of DNA-templated transcription"/>
    <property type="evidence" value="ECO:0007669"/>
    <property type="project" value="InterPro"/>
</dbReference>
<dbReference type="InterPro" id="IPR039506">
    <property type="entry name" value="SPOB_a"/>
</dbReference>
<dbReference type="InterPro" id="IPR036890">
    <property type="entry name" value="HATPase_C_sf"/>
</dbReference>
<keyword evidence="5" id="KW-0418">Kinase</keyword>